<proteinExistence type="predicted"/>
<dbReference type="Proteomes" id="UP000017118">
    <property type="component" value="Chromosome"/>
</dbReference>
<sequence>MISNDKCVNQDKLVEYIDNKITGIVNQAKELYELIELLNKVKENKHLGECDFFKSLINNS</sequence>
<accession>U5MY77</accession>
<dbReference type="KEGG" id="csb:CLSA_c34340"/>
<protein>
    <submittedName>
        <fullName evidence="1">Transcriptional regulator, MerR family</fullName>
    </submittedName>
</protein>
<dbReference type="HOGENOM" id="CLU_2933234_0_0_9"/>
<dbReference type="PATRIC" id="fig|1345695.3.peg.3416"/>
<reference evidence="1 2" key="1">
    <citation type="journal article" date="2013" name="Genome Announc.">
        <title>Complete Genome Sequence of the Solvent Producer Clostridium saccharobutylicum NCP262 (DSM 13864).</title>
        <authorList>
            <person name="Poehlein A."/>
            <person name="Hartwich K."/>
            <person name="Krabben P."/>
            <person name="Ehrenreich A."/>
            <person name="Liebl W."/>
            <person name="Durre P."/>
            <person name="Gottschalk G."/>
            <person name="Daniel R."/>
        </authorList>
    </citation>
    <scope>NUCLEOTIDE SEQUENCE [LARGE SCALE GENOMIC DNA]</scope>
    <source>
        <strain evidence="1">DSM 13864</strain>
    </source>
</reference>
<gene>
    <name evidence="1" type="ORF">CLSA_c34340</name>
</gene>
<dbReference type="GeneID" id="55475770"/>
<evidence type="ECO:0000313" key="2">
    <source>
        <dbReference type="Proteomes" id="UP000017118"/>
    </source>
</evidence>
<name>U5MY77_CLOSA</name>
<dbReference type="EMBL" id="CP006721">
    <property type="protein sequence ID" value="AGX44397.1"/>
    <property type="molecule type" value="Genomic_DNA"/>
</dbReference>
<evidence type="ECO:0000313" key="1">
    <source>
        <dbReference type="EMBL" id="AGX44397.1"/>
    </source>
</evidence>
<keyword evidence="2" id="KW-1185">Reference proteome</keyword>
<organism evidence="1 2">
    <name type="scientific">Clostridium saccharobutylicum DSM 13864</name>
    <dbReference type="NCBI Taxonomy" id="1345695"/>
    <lineage>
        <taxon>Bacteria</taxon>
        <taxon>Bacillati</taxon>
        <taxon>Bacillota</taxon>
        <taxon>Clostridia</taxon>
        <taxon>Eubacteriales</taxon>
        <taxon>Clostridiaceae</taxon>
        <taxon>Clostridium</taxon>
    </lineage>
</organism>
<dbReference type="RefSeq" id="WP_022747536.1">
    <property type="nucleotide sequence ID" value="NC_022571.1"/>
</dbReference>
<dbReference type="AlphaFoldDB" id="U5MY77"/>